<feature type="domain" description="Glycerol-3-phosphate dehydrogenase NAD-dependent N-terminal" evidence="18">
    <location>
        <begin position="5"/>
        <end position="162"/>
    </location>
</feature>
<dbReference type="PIRSF" id="PIRSF000114">
    <property type="entry name" value="Glycerol-3-P_dh"/>
    <property type="match status" value="1"/>
</dbReference>
<feature type="binding site" evidence="13">
    <location>
        <position position="12"/>
    </location>
    <ligand>
        <name>NADPH</name>
        <dbReference type="ChEBI" id="CHEBI:57783"/>
    </ligand>
</feature>
<feature type="binding site" evidence="13">
    <location>
        <position position="283"/>
    </location>
    <ligand>
        <name>NADPH</name>
        <dbReference type="ChEBI" id="CHEBI:57783"/>
    </ligand>
</feature>
<feature type="active site" description="Proton acceptor" evidence="13 14">
    <location>
        <position position="193"/>
    </location>
</feature>
<feature type="binding site" evidence="13">
    <location>
        <position position="281"/>
    </location>
    <ligand>
        <name>NADPH</name>
        <dbReference type="ChEBI" id="CHEBI:57783"/>
    </ligand>
</feature>
<evidence type="ECO:0000313" key="21">
    <source>
        <dbReference type="Proteomes" id="UP000556026"/>
    </source>
</evidence>
<dbReference type="GO" id="GO:0046168">
    <property type="term" value="P:glycerol-3-phosphate catabolic process"/>
    <property type="evidence" value="ECO:0007669"/>
    <property type="project" value="InterPro"/>
</dbReference>
<keyword evidence="2 13" id="KW-0444">Lipid biosynthesis</keyword>
<dbReference type="SUPFAM" id="SSF48179">
    <property type="entry name" value="6-phosphogluconate dehydrogenase C-terminal domain-like"/>
    <property type="match status" value="1"/>
</dbReference>
<evidence type="ECO:0000256" key="14">
    <source>
        <dbReference type="PIRSR" id="PIRSR000114-1"/>
    </source>
</evidence>
<dbReference type="GO" id="GO:0046167">
    <property type="term" value="P:glycerol-3-phosphate biosynthetic process"/>
    <property type="evidence" value="ECO:0007669"/>
    <property type="project" value="UniProtKB-UniRule"/>
</dbReference>
<dbReference type="InterPro" id="IPR013328">
    <property type="entry name" value="6PGD_dom2"/>
</dbReference>
<dbReference type="EMBL" id="BLXX01000002">
    <property type="protein sequence ID" value="GFO58797.1"/>
    <property type="molecule type" value="Genomic_DNA"/>
</dbReference>
<keyword evidence="6 13" id="KW-0443">Lipid metabolism</keyword>
<accession>A0A6V8MFR2</accession>
<name>A0A6V8MFR2_9BACT</name>
<evidence type="ECO:0000256" key="4">
    <source>
        <dbReference type="ARBA" id="ARBA00023002"/>
    </source>
</evidence>
<evidence type="ECO:0000256" key="6">
    <source>
        <dbReference type="ARBA" id="ARBA00023098"/>
    </source>
</evidence>
<dbReference type="UniPathway" id="UPA00940"/>
<evidence type="ECO:0000256" key="5">
    <source>
        <dbReference type="ARBA" id="ARBA00023027"/>
    </source>
</evidence>
<evidence type="ECO:0000313" key="20">
    <source>
        <dbReference type="EMBL" id="GFO58797.1"/>
    </source>
</evidence>
<feature type="binding site" evidence="15">
    <location>
        <begin position="257"/>
        <end position="258"/>
    </location>
    <ligand>
        <name>substrate</name>
    </ligand>
</feature>
<dbReference type="Pfam" id="PF07479">
    <property type="entry name" value="NAD_Gly3P_dh_C"/>
    <property type="match status" value="1"/>
</dbReference>
<dbReference type="FunFam" id="3.40.50.720:FF:000019">
    <property type="entry name" value="Glycerol-3-phosphate dehydrogenase [NAD(P)+]"/>
    <property type="match status" value="1"/>
</dbReference>
<feature type="binding site" evidence="13">
    <location>
        <position position="107"/>
    </location>
    <ligand>
        <name>NADPH</name>
        <dbReference type="ChEBI" id="CHEBI:57783"/>
    </ligand>
</feature>
<dbReference type="GO" id="GO:0006650">
    <property type="term" value="P:glycerophospholipid metabolic process"/>
    <property type="evidence" value="ECO:0007669"/>
    <property type="project" value="UniProtKB-UniRule"/>
</dbReference>
<evidence type="ECO:0000256" key="10">
    <source>
        <dbReference type="ARBA" id="ARBA00066687"/>
    </source>
</evidence>
<dbReference type="NCBIfam" id="NF000940">
    <property type="entry name" value="PRK00094.1-2"/>
    <property type="match status" value="1"/>
</dbReference>
<dbReference type="NCBIfam" id="NF000942">
    <property type="entry name" value="PRK00094.1-4"/>
    <property type="match status" value="1"/>
</dbReference>
<feature type="binding site" evidence="13">
    <location>
        <position position="258"/>
    </location>
    <ligand>
        <name>sn-glycerol 3-phosphate</name>
        <dbReference type="ChEBI" id="CHEBI:57597"/>
    </ligand>
</feature>
<dbReference type="InterPro" id="IPR036291">
    <property type="entry name" value="NAD(P)-bd_dom_sf"/>
</dbReference>
<feature type="binding site" evidence="13">
    <location>
        <position position="257"/>
    </location>
    <ligand>
        <name>NADPH</name>
        <dbReference type="ChEBI" id="CHEBI:57783"/>
    </ligand>
</feature>
<dbReference type="FunFam" id="1.10.1040.10:FF:000001">
    <property type="entry name" value="Glycerol-3-phosphate dehydrogenase [NAD(P)+]"/>
    <property type="match status" value="1"/>
</dbReference>
<dbReference type="Pfam" id="PF01210">
    <property type="entry name" value="NAD_Gly3P_dh_N"/>
    <property type="match status" value="1"/>
</dbReference>
<feature type="binding site" evidence="13">
    <location>
        <position position="138"/>
    </location>
    <ligand>
        <name>sn-glycerol 3-phosphate</name>
        <dbReference type="ChEBI" id="CHEBI:57597"/>
    </ligand>
</feature>
<evidence type="ECO:0000259" key="19">
    <source>
        <dbReference type="Pfam" id="PF07479"/>
    </source>
</evidence>
<feature type="binding site" evidence="13">
    <location>
        <position position="246"/>
    </location>
    <ligand>
        <name>sn-glycerol 3-phosphate</name>
        <dbReference type="ChEBI" id="CHEBI:57597"/>
    </ligand>
</feature>
<proteinExistence type="inferred from homology"/>
<sequence length="335" mass="36158">MSEIIAVIGAGSWGTTLADLLAKKGHAVTLWAYEPDLVQEMRTNRENNPYLPGIRLADNLRFTNDLEEAYAGCTMVLCVVPSQLVRRVMGSSLPYLAPDAILVSASKGIELDTLCTVSEIYREILPPELFARFAALSGPSFAREVAQEMPTAVTVAAASEEVAHRVQQAFNSRFFRVYRNEDVVGVELGGAIKNVIAIAAGISDGLGFGHNTRAALITRGLAEMTRLGLAMGAQASTFAGLAGMGDLVLTCTGDLSRNRNVGIQIGQGRQLAEILGEMRMVAEGVKTTESAYNLAQKMGVEMPIIDQMYQMLYQDKPARQAVLELMTRNLKAEGV</sequence>
<feature type="binding site" evidence="13">
    <location>
        <position position="107"/>
    </location>
    <ligand>
        <name>sn-glycerol 3-phosphate</name>
        <dbReference type="ChEBI" id="CHEBI:57597"/>
    </ligand>
</feature>
<keyword evidence="13" id="KW-0963">Cytoplasm</keyword>
<dbReference type="GO" id="GO:0008654">
    <property type="term" value="P:phospholipid biosynthetic process"/>
    <property type="evidence" value="ECO:0007669"/>
    <property type="project" value="UniProtKB-KW"/>
</dbReference>
<keyword evidence="7 13" id="KW-0594">Phospholipid biosynthesis</keyword>
<keyword evidence="5 13" id="KW-0520">NAD</keyword>
<dbReference type="GO" id="GO:0005829">
    <property type="term" value="C:cytosol"/>
    <property type="evidence" value="ECO:0007669"/>
    <property type="project" value="TreeGrafter"/>
</dbReference>
<organism evidence="20 21">
    <name type="scientific">Geomonas silvestris</name>
    <dbReference type="NCBI Taxonomy" id="2740184"/>
    <lineage>
        <taxon>Bacteria</taxon>
        <taxon>Pseudomonadati</taxon>
        <taxon>Thermodesulfobacteriota</taxon>
        <taxon>Desulfuromonadia</taxon>
        <taxon>Geobacterales</taxon>
        <taxon>Geobacteraceae</taxon>
        <taxon>Geomonas</taxon>
    </lineage>
</organism>
<evidence type="ECO:0000256" key="12">
    <source>
        <dbReference type="ARBA" id="ARBA00080511"/>
    </source>
</evidence>
<dbReference type="GO" id="GO:0051287">
    <property type="term" value="F:NAD binding"/>
    <property type="evidence" value="ECO:0007669"/>
    <property type="project" value="InterPro"/>
</dbReference>
<dbReference type="RefSeq" id="WP_183353643.1">
    <property type="nucleotide sequence ID" value="NZ_BLXX01000002.1"/>
</dbReference>
<dbReference type="HAMAP" id="MF_00394">
    <property type="entry name" value="NAD_Glyc3P_dehydrog"/>
    <property type="match status" value="1"/>
</dbReference>
<keyword evidence="4 13" id="KW-0560">Oxidoreductase</keyword>
<gene>
    <name evidence="13 20" type="primary">gpsA</name>
    <name evidence="20" type="ORF">GMST_11220</name>
</gene>
<evidence type="ECO:0000256" key="3">
    <source>
        <dbReference type="ARBA" id="ARBA00022857"/>
    </source>
</evidence>
<dbReference type="PANTHER" id="PTHR11728:SF1">
    <property type="entry name" value="GLYCEROL-3-PHOSPHATE DEHYDROGENASE [NAD(+)] 2, CHLOROPLASTIC"/>
    <property type="match status" value="1"/>
</dbReference>
<evidence type="ECO:0000256" key="17">
    <source>
        <dbReference type="RuleBase" id="RU000437"/>
    </source>
</evidence>
<feature type="binding site" evidence="15">
    <location>
        <position position="107"/>
    </location>
    <ligand>
        <name>substrate</name>
    </ligand>
</feature>
<evidence type="ECO:0000256" key="7">
    <source>
        <dbReference type="ARBA" id="ARBA00023209"/>
    </source>
</evidence>
<feature type="binding site" evidence="16">
    <location>
        <position position="142"/>
    </location>
    <ligand>
        <name>NAD(+)</name>
        <dbReference type="ChEBI" id="CHEBI:57540"/>
    </ligand>
</feature>
<protein>
    <recommendedName>
        <fullName evidence="11 13">Glycerol-3-phosphate dehydrogenase [NAD(P)+]</fullName>
        <ecNumber evidence="10 13">1.1.1.94</ecNumber>
    </recommendedName>
    <alternativeName>
        <fullName evidence="13">NAD(P)(+)-dependent glycerol-3-phosphate dehydrogenase</fullName>
    </alternativeName>
    <alternativeName>
        <fullName evidence="12 13">NAD(P)H-dependent dihydroxyacetone-phosphate reductase</fullName>
    </alternativeName>
</protein>
<dbReference type="PRINTS" id="PR00077">
    <property type="entry name" value="GPDHDRGNASE"/>
</dbReference>
<feature type="domain" description="Glycerol-3-phosphate dehydrogenase NAD-dependent C-terminal" evidence="19">
    <location>
        <begin position="182"/>
        <end position="322"/>
    </location>
</feature>
<evidence type="ECO:0000259" key="18">
    <source>
        <dbReference type="Pfam" id="PF01210"/>
    </source>
</evidence>
<evidence type="ECO:0000256" key="15">
    <source>
        <dbReference type="PIRSR" id="PIRSR000114-2"/>
    </source>
</evidence>
<reference evidence="21" key="1">
    <citation type="submission" date="2020-06" db="EMBL/GenBank/DDBJ databases">
        <title>Draft genomic sequence of Geomonas sp. Red330.</title>
        <authorList>
            <person name="Itoh H."/>
            <person name="Zhenxing X."/>
            <person name="Ushijima N."/>
            <person name="Masuda Y."/>
            <person name="Shiratori Y."/>
            <person name="Senoo K."/>
        </authorList>
    </citation>
    <scope>NUCLEOTIDE SEQUENCE [LARGE SCALE GENOMIC DNA]</scope>
    <source>
        <strain evidence="21">Red330</strain>
    </source>
</reference>
<dbReference type="PANTHER" id="PTHR11728">
    <property type="entry name" value="GLYCEROL-3-PHOSPHATE DEHYDROGENASE"/>
    <property type="match status" value="1"/>
</dbReference>
<dbReference type="Gene3D" id="3.40.50.720">
    <property type="entry name" value="NAD(P)-binding Rossmann-like Domain"/>
    <property type="match status" value="1"/>
</dbReference>
<dbReference type="EC" id="1.1.1.94" evidence="10 13"/>
<feature type="binding site" evidence="13">
    <location>
        <position position="50"/>
    </location>
    <ligand>
        <name>NADPH</name>
        <dbReference type="ChEBI" id="CHEBI:57783"/>
    </ligand>
</feature>
<dbReference type="GO" id="GO:0047952">
    <property type="term" value="F:glycerol-3-phosphate dehydrogenase [NAD(P)+] activity"/>
    <property type="evidence" value="ECO:0007669"/>
    <property type="project" value="UniProtKB-UniRule"/>
</dbReference>
<feature type="binding site" evidence="13">
    <location>
        <position position="140"/>
    </location>
    <ligand>
        <name>sn-glycerol 3-phosphate</name>
        <dbReference type="ChEBI" id="CHEBI:57597"/>
    </ligand>
</feature>
<dbReference type="GO" id="GO:0005975">
    <property type="term" value="P:carbohydrate metabolic process"/>
    <property type="evidence" value="ECO:0007669"/>
    <property type="project" value="InterPro"/>
</dbReference>
<comment type="function">
    <text evidence="13">Catalyzes the reduction of the glycolytic intermediate dihydroxyacetone phosphate (DHAP) to sn-glycerol 3-phosphate (G3P), the key precursor for phospholipid synthesis.</text>
</comment>
<feature type="binding site" evidence="13">
    <location>
        <position position="13"/>
    </location>
    <ligand>
        <name>NADPH</name>
        <dbReference type="ChEBI" id="CHEBI:57783"/>
    </ligand>
</feature>
<comment type="similarity">
    <text evidence="1 13 17">Belongs to the NAD-dependent glycerol-3-phosphate dehydrogenase family.</text>
</comment>
<dbReference type="Proteomes" id="UP000556026">
    <property type="component" value="Unassembled WGS sequence"/>
</dbReference>
<comment type="catalytic activity">
    <reaction evidence="13">
        <text>sn-glycerol 3-phosphate + NAD(+) = dihydroxyacetone phosphate + NADH + H(+)</text>
        <dbReference type="Rhea" id="RHEA:11092"/>
        <dbReference type="ChEBI" id="CHEBI:15378"/>
        <dbReference type="ChEBI" id="CHEBI:57540"/>
        <dbReference type="ChEBI" id="CHEBI:57597"/>
        <dbReference type="ChEBI" id="CHEBI:57642"/>
        <dbReference type="ChEBI" id="CHEBI:57945"/>
        <dbReference type="EC" id="1.1.1.94"/>
    </reaction>
</comment>
<dbReference type="InterPro" id="IPR006109">
    <property type="entry name" value="G3P_DH_NAD-dep_C"/>
</dbReference>
<feature type="binding site" evidence="16">
    <location>
        <begin position="9"/>
        <end position="14"/>
    </location>
    <ligand>
        <name>NAD(+)</name>
        <dbReference type="ChEBI" id="CHEBI:57540"/>
    </ligand>
</feature>
<comment type="caution">
    <text evidence="20">The sequence shown here is derived from an EMBL/GenBank/DDBJ whole genome shotgun (WGS) entry which is preliminary data.</text>
</comment>
<feature type="binding site" evidence="13">
    <location>
        <position position="257"/>
    </location>
    <ligand>
        <name>sn-glycerol 3-phosphate</name>
        <dbReference type="ChEBI" id="CHEBI:57597"/>
    </ligand>
</feature>
<feature type="binding site" evidence="13">
    <location>
        <position position="193"/>
    </location>
    <ligand>
        <name>sn-glycerol 3-phosphate</name>
        <dbReference type="ChEBI" id="CHEBI:57597"/>
    </ligand>
</feature>
<feature type="binding site" evidence="13">
    <location>
        <position position="256"/>
    </location>
    <ligand>
        <name>sn-glycerol 3-phosphate</name>
        <dbReference type="ChEBI" id="CHEBI:57597"/>
    </ligand>
</feature>
<dbReference type="AlphaFoldDB" id="A0A6V8MFR2"/>
<evidence type="ECO:0000256" key="13">
    <source>
        <dbReference type="HAMAP-Rule" id="MF_00394"/>
    </source>
</evidence>
<dbReference type="InterPro" id="IPR006168">
    <property type="entry name" value="G3P_DH_NAD-dep"/>
</dbReference>
<comment type="catalytic activity">
    <reaction evidence="9">
        <text>sn-glycerol 3-phosphate + NADP(+) = dihydroxyacetone phosphate + NADPH + H(+)</text>
        <dbReference type="Rhea" id="RHEA:11096"/>
        <dbReference type="ChEBI" id="CHEBI:15378"/>
        <dbReference type="ChEBI" id="CHEBI:57597"/>
        <dbReference type="ChEBI" id="CHEBI:57642"/>
        <dbReference type="ChEBI" id="CHEBI:57783"/>
        <dbReference type="ChEBI" id="CHEBI:58349"/>
        <dbReference type="EC" id="1.1.1.94"/>
    </reaction>
    <physiologicalReaction direction="right-to-left" evidence="9">
        <dbReference type="Rhea" id="RHEA:11098"/>
    </physiologicalReaction>
</comment>
<evidence type="ECO:0000256" key="11">
    <source>
        <dbReference type="ARBA" id="ARBA00069372"/>
    </source>
</evidence>
<keyword evidence="8 13" id="KW-1208">Phospholipid metabolism</keyword>
<keyword evidence="3 13" id="KW-0521">NADP</keyword>
<comment type="caution">
    <text evidence="13">Lacks conserved residue(s) required for the propagation of feature annotation.</text>
</comment>
<dbReference type="InterPro" id="IPR008927">
    <property type="entry name" value="6-PGluconate_DH-like_C_sf"/>
</dbReference>
<dbReference type="SUPFAM" id="SSF51735">
    <property type="entry name" value="NAD(P)-binding Rossmann-fold domains"/>
    <property type="match status" value="1"/>
</dbReference>
<evidence type="ECO:0000256" key="16">
    <source>
        <dbReference type="PIRSR" id="PIRSR000114-3"/>
    </source>
</evidence>
<comment type="pathway">
    <text evidence="13">Membrane lipid metabolism; glycerophospholipid metabolism.</text>
</comment>
<evidence type="ECO:0000256" key="2">
    <source>
        <dbReference type="ARBA" id="ARBA00022516"/>
    </source>
</evidence>
<dbReference type="PROSITE" id="PS00957">
    <property type="entry name" value="NAD_G3PDH"/>
    <property type="match status" value="1"/>
</dbReference>
<evidence type="ECO:0000256" key="9">
    <source>
        <dbReference type="ARBA" id="ARBA00052716"/>
    </source>
</evidence>
<keyword evidence="13" id="KW-0547">Nucleotide-binding</keyword>
<dbReference type="InterPro" id="IPR011128">
    <property type="entry name" value="G3P_DH_NAD-dep_N"/>
</dbReference>
<evidence type="ECO:0000256" key="1">
    <source>
        <dbReference type="ARBA" id="ARBA00011009"/>
    </source>
</evidence>
<dbReference type="Gene3D" id="1.10.1040.10">
    <property type="entry name" value="N-(1-d-carboxylethyl)-l-norvaline Dehydrogenase, domain 2"/>
    <property type="match status" value="1"/>
</dbReference>
<feature type="binding site" evidence="16">
    <location>
        <position position="257"/>
    </location>
    <ligand>
        <name>NAD(+)</name>
        <dbReference type="ChEBI" id="CHEBI:57540"/>
    </ligand>
</feature>
<evidence type="ECO:0000256" key="8">
    <source>
        <dbReference type="ARBA" id="ARBA00023264"/>
    </source>
</evidence>
<comment type="subcellular location">
    <subcellularLocation>
        <location evidence="13">Cytoplasm</location>
    </subcellularLocation>
</comment>
<keyword evidence="21" id="KW-1185">Reference proteome</keyword>
<feature type="binding site" evidence="13">
    <location>
        <position position="142"/>
    </location>
    <ligand>
        <name>NADPH</name>
        <dbReference type="ChEBI" id="CHEBI:57783"/>
    </ligand>
</feature>